<dbReference type="Proteomes" id="UP001262754">
    <property type="component" value="Unassembled WGS sequence"/>
</dbReference>
<protein>
    <submittedName>
        <fullName evidence="1">Uncharacterized protein (DUF736 family)</fullName>
    </submittedName>
</protein>
<proteinExistence type="predicted"/>
<comment type="caution">
    <text evidence="1">The sequence shown here is derived from an EMBL/GenBank/DDBJ whole genome shotgun (WGS) entry which is preliminary data.</text>
</comment>
<dbReference type="InterPro" id="IPR007948">
    <property type="entry name" value="DUF736"/>
</dbReference>
<dbReference type="RefSeq" id="WP_310029774.1">
    <property type="nucleotide sequence ID" value="NZ_JAVDRL010000003.1"/>
</dbReference>
<evidence type="ECO:0000313" key="1">
    <source>
        <dbReference type="EMBL" id="MDR6530289.1"/>
    </source>
</evidence>
<dbReference type="Pfam" id="PF05284">
    <property type="entry name" value="DUF736"/>
    <property type="match status" value="1"/>
</dbReference>
<name>A0ABU1MVS4_9CAUL</name>
<reference evidence="1 2" key="1">
    <citation type="submission" date="2023-07" db="EMBL/GenBank/DDBJ databases">
        <title>Sorghum-associated microbial communities from plants grown in Nebraska, USA.</title>
        <authorList>
            <person name="Schachtman D."/>
        </authorList>
    </citation>
    <scope>NUCLEOTIDE SEQUENCE [LARGE SCALE GENOMIC DNA]</scope>
    <source>
        <strain evidence="1 2">DS2154</strain>
    </source>
</reference>
<dbReference type="EMBL" id="JAVDRL010000003">
    <property type="protein sequence ID" value="MDR6530289.1"/>
    <property type="molecule type" value="Genomic_DNA"/>
</dbReference>
<keyword evidence="2" id="KW-1185">Reference proteome</keyword>
<gene>
    <name evidence="1" type="ORF">J2800_001025</name>
</gene>
<accession>A0ABU1MVS4</accession>
<organism evidence="1 2">
    <name type="scientific">Caulobacter rhizosphaerae</name>
    <dbReference type="NCBI Taxonomy" id="2010972"/>
    <lineage>
        <taxon>Bacteria</taxon>
        <taxon>Pseudomonadati</taxon>
        <taxon>Pseudomonadota</taxon>
        <taxon>Alphaproteobacteria</taxon>
        <taxon>Caulobacterales</taxon>
        <taxon>Caulobacteraceae</taxon>
        <taxon>Caulobacter</taxon>
    </lineage>
</organism>
<sequence>MSADGADLGAAWKKTRKHNNEYLSMKRDDISFGEPVNAALVISDGAHTLA</sequence>
<evidence type="ECO:0000313" key="2">
    <source>
        <dbReference type="Proteomes" id="UP001262754"/>
    </source>
</evidence>